<evidence type="ECO:0000313" key="3">
    <source>
        <dbReference type="EMBL" id="AXE76344.1"/>
    </source>
</evidence>
<dbReference type="RefSeq" id="WP_114243008.1">
    <property type="nucleotide sequence ID" value="NZ_CP027306.1"/>
</dbReference>
<feature type="compositionally biased region" description="Basic and acidic residues" evidence="1">
    <location>
        <begin position="148"/>
        <end position="165"/>
    </location>
</feature>
<dbReference type="NCBIfam" id="NF038083">
    <property type="entry name" value="CU044_5270_fam"/>
    <property type="match status" value="1"/>
</dbReference>
<evidence type="ECO:0008006" key="5">
    <source>
        <dbReference type="Google" id="ProtNLM"/>
    </source>
</evidence>
<keyword evidence="2" id="KW-0472">Membrane</keyword>
<organism evidence="3 4">
    <name type="scientific">Streptomyces atratus</name>
    <dbReference type="NCBI Taxonomy" id="1893"/>
    <lineage>
        <taxon>Bacteria</taxon>
        <taxon>Bacillati</taxon>
        <taxon>Actinomycetota</taxon>
        <taxon>Actinomycetes</taxon>
        <taxon>Kitasatosporales</taxon>
        <taxon>Streptomycetaceae</taxon>
        <taxon>Streptomyces</taxon>
    </lineage>
</organism>
<dbReference type="Proteomes" id="UP000252698">
    <property type="component" value="Chromosome"/>
</dbReference>
<dbReference type="InterPro" id="IPR047789">
    <property type="entry name" value="CU044_5270-like"/>
</dbReference>
<dbReference type="EMBL" id="CP027306">
    <property type="protein sequence ID" value="AXE76344.1"/>
    <property type="molecule type" value="Genomic_DNA"/>
</dbReference>
<sequence length="328" mass="36008">MDDLTSVKELEADTPPLTAEARAAARTRLMTAIGRESRSGVALALPRRTVFRVAVAATVAAAAAGTVLVALADGGDPRSPRMTTLSAAQVLHKAADRTRSTGAGLPIPQNDQYFYTKTYITRTPVKGGKTRTWTDESWLSVDGSRPSRRQEHGKIHNDPPLGEHEVQWPPNEYAKLQKWPTDPDELLKWLGRGRVEVVEPSGAKGGKAGGLAPDPDRMVFTEACLLMQGPRVMPPGLQAAAFEALAKLPRIKVDEDEVDALGRHGVGVSYPHLTFTFVFDRETYDYLGIRLKGSNAKRVDGEWRQVDRYFEMRSSQEVGVVDRIGQRP</sequence>
<name>A0A2Z5J7Q3_STRAR</name>
<dbReference type="AlphaFoldDB" id="A0A2Z5J7Q3"/>
<keyword evidence="2" id="KW-0812">Transmembrane</keyword>
<evidence type="ECO:0000256" key="1">
    <source>
        <dbReference type="SAM" id="MobiDB-lite"/>
    </source>
</evidence>
<gene>
    <name evidence="3" type="ORF">C5746_04585</name>
</gene>
<dbReference type="GeneID" id="95517811"/>
<reference evidence="3 4" key="1">
    <citation type="journal article" date="2018" name="Front. Microbiol.">
        <title>Genome Sequencing of Streptomyces atratus SCSIOZH16 and Activation Production of Nocardamine via Metabolic Engineering.</title>
        <authorList>
            <person name="Li Y."/>
            <person name="Zhang C."/>
            <person name="Liu C."/>
            <person name="Ju J."/>
            <person name="Ma J."/>
        </authorList>
    </citation>
    <scope>NUCLEOTIDE SEQUENCE [LARGE SCALE GENOMIC DNA]</scope>
    <source>
        <strain evidence="3 4">SCSIO_ZH16</strain>
    </source>
</reference>
<feature type="transmembrane region" description="Helical" evidence="2">
    <location>
        <begin position="50"/>
        <end position="72"/>
    </location>
</feature>
<evidence type="ECO:0000256" key="2">
    <source>
        <dbReference type="SAM" id="Phobius"/>
    </source>
</evidence>
<evidence type="ECO:0000313" key="4">
    <source>
        <dbReference type="Proteomes" id="UP000252698"/>
    </source>
</evidence>
<feature type="region of interest" description="Disordered" evidence="1">
    <location>
        <begin position="139"/>
        <end position="165"/>
    </location>
</feature>
<keyword evidence="2" id="KW-1133">Transmembrane helix</keyword>
<protein>
    <recommendedName>
        <fullName evidence="5">CU044_5270 family protein</fullName>
    </recommendedName>
</protein>
<dbReference type="KEGG" id="sata:C5746_04585"/>
<accession>A0A2Z5J7Q3</accession>
<proteinExistence type="predicted"/>